<organism evidence="1 2">
    <name type="scientific">Prymnesium parvum</name>
    <name type="common">Toxic golden alga</name>
    <dbReference type="NCBI Taxonomy" id="97485"/>
    <lineage>
        <taxon>Eukaryota</taxon>
        <taxon>Haptista</taxon>
        <taxon>Haptophyta</taxon>
        <taxon>Prymnesiophyceae</taxon>
        <taxon>Prymnesiales</taxon>
        <taxon>Prymnesiaceae</taxon>
        <taxon>Prymnesium</taxon>
    </lineage>
</organism>
<dbReference type="EMBL" id="JBGBPQ010000004">
    <property type="protein sequence ID" value="KAL1525740.1"/>
    <property type="molecule type" value="Genomic_DNA"/>
</dbReference>
<evidence type="ECO:0000313" key="1">
    <source>
        <dbReference type="EMBL" id="KAL1525740.1"/>
    </source>
</evidence>
<comment type="caution">
    <text evidence="1">The sequence shown here is derived from an EMBL/GenBank/DDBJ whole genome shotgun (WGS) entry which is preliminary data.</text>
</comment>
<accession>A0AB34JVN7</accession>
<keyword evidence="2" id="KW-1185">Reference proteome</keyword>
<dbReference type="Proteomes" id="UP001515480">
    <property type="component" value="Unassembled WGS sequence"/>
</dbReference>
<protein>
    <submittedName>
        <fullName evidence="1">Uncharacterized protein</fullName>
    </submittedName>
</protein>
<sequence>MPGVCSSCRMACNEVQSKTDPPPQATVAMAGRFVGSHVGLGERCRRMVGASKATAARYSSYLPSIEPGSSEVTSERPLAHCKAQSSLGASKKKGGASLHVMVTNRHGSSFAGRGPGWLLHTSLASLGAPLSLFMTVSMHQEGKRSSIVIELHRAMQKLVAGRALS</sequence>
<dbReference type="AlphaFoldDB" id="A0AB34JVN7"/>
<reference evidence="1 2" key="1">
    <citation type="journal article" date="2024" name="Science">
        <title>Giant polyketide synthase enzymes in the biosynthesis of giant marine polyether toxins.</title>
        <authorList>
            <person name="Fallon T.R."/>
            <person name="Shende V.V."/>
            <person name="Wierzbicki I.H."/>
            <person name="Pendleton A.L."/>
            <person name="Watervoot N.F."/>
            <person name="Auber R.P."/>
            <person name="Gonzalez D.J."/>
            <person name="Wisecaver J.H."/>
            <person name="Moore B.S."/>
        </authorList>
    </citation>
    <scope>NUCLEOTIDE SEQUENCE [LARGE SCALE GENOMIC DNA]</scope>
    <source>
        <strain evidence="1 2">12B1</strain>
    </source>
</reference>
<gene>
    <name evidence="1" type="ORF">AB1Y20_020584</name>
</gene>
<proteinExistence type="predicted"/>
<evidence type="ECO:0000313" key="2">
    <source>
        <dbReference type="Proteomes" id="UP001515480"/>
    </source>
</evidence>
<name>A0AB34JVN7_PRYPA</name>